<dbReference type="GO" id="GO:0005829">
    <property type="term" value="C:cytosol"/>
    <property type="evidence" value="ECO:0007669"/>
    <property type="project" value="TreeGrafter"/>
</dbReference>
<dbReference type="STRING" id="655015.B1812_10190"/>
<dbReference type="RefSeq" id="WP_085773639.1">
    <property type="nucleotide sequence ID" value="NZ_AP027149.1"/>
</dbReference>
<dbReference type="PANTHER" id="PTHR11735">
    <property type="entry name" value="TRNA N6-ADENOSINE THREONYLCARBAMOYLTRANSFERASE"/>
    <property type="match status" value="1"/>
</dbReference>
<protein>
    <submittedName>
        <fullName evidence="2">tRNA (Adenosine(37)-N6)-threonylcarbamoyltransferase complex dimerization subunit type 1 TsaB</fullName>
    </submittedName>
</protein>
<evidence type="ECO:0000313" key="3">
    <source>
        <dbReference type="Proteomes" id="UP000193978"/>
    </source>
</evidence>
<keyword evidence="3" id="KW-1185">Reference proteome</keyword>
<dbReference type="KEGG" id="mbry:B1812_10190"/>
<dbReference type="PANTHER" id="PTHR11735:SF11">
    <property type="entry name" value="TRNA THREONYLCARBAMOYLADENOSINE BIOSYNTHESIS PROTEIN TSAB"/>
    <property type="match status" value="1"/>
</dbReference>
<dbReference type="Pfam" id="PF00814">
    <property type="entry name" value="TsaD"/>
    <property type="match status" value="1"/>
</dbReference>
<dbReference type="GO" id="GO:0002949">
    <property type="term" value="P:tRNA threonylcarbamoyladenosine modification"/>
    <property type="evidence" value="ECO:0007669"/>
    <property type="project" value="InterPro"/>
</dbReference>
<feature type="domain" description="Gcp-like" evidence="1">
    <location>
        <begin position="34"/>
        <end position="135"/>
    </location>
</feature>
<organism evidence="2 3">
    <name type="scientific">Methylocystis bryophila</name>
    <dbReference type="NCBI Taxonomy" id="655015"/>
    <lineage>
        <taxon>Bacteria</taxon>
        <taxon>Pseudomonadati</taxon>
        <taxon>Pseudomonadota</taxon>
        <taxon>Alphaproteobacteria</taxon>
        <taxon>Hyphomicrobiales</taxon>
        <taxon>Methylocystaceae</taxon>
        <taxon>Methylocystis</taxon>
    </lineage>
</organism>
<dbReference type="AlphaFoldDB" id="A0A1W6N137"/>
<name>A0A1W6N137_9HYPH</name>
<dbReference type="InterPro" id="IPR043129">
    <property type="entry name" value="ATPase_NBD"/>
</dbReference>
<dbReference type="InterPro" id="IPR022496">
    <property type="entry name" value="T6A_TsaB"/>
</dbReference>
<dbReference type="SUPFAM" id="SSF53067">
    <property type="entry name" value="Actin-like ATPase domain"/>
    <property type="match status" value="1"/>
</dbReference>
<reference evidence="2 3" key="1">
    <citation type="submission" date="2017-02" db="EMBL/GenBank/DDBJ databases">
        <authorList>
            <person name="Peterson S.W."/>
        </authorList>
    </citation>
    <scope>NUCLEOTIDE SEQUENCE [LARGE SCALE GENOMIC DNA]</scope>
    <source>
        <strain evidence="2 3">S285</strain>
    </source>
</reference>
<sequence>MRILAIDTALPAVSGCVLDLGAAAPLAIETIPMERGHAEALLPLVDRLLASTEGGFASLNRVAATVGPGSFTGIRIGLAAAQAIARALKIEAVGVSTLAALAAPHFSEPFEGLLVPSVDARHGQVFVAAYSASGRLVLPPQRMVARQAVESLRDFIGEQDGLHLVGSGATMLERAARGAQIGSAVLDSAVAPDIACVARLGLLADPREAPARPLYLKSADVTMAGGAAPPVEA</sequence>
<dbReference type="EMBL" id="CP019948">
    <property type="protein sequence ID" value="ARN83545.1"/>
    <property type="molecule type" value="Genomic_DNA"/>
</dbReference>
<dbReference type="NCBIfam" id="TIGR03725">
    <property type="entry name" value="T6A_YeaZ"/>
    <property type="match status" value="1"/>
</dbReference>
<dbReference type="Proteomes" id="UP000193978">
    <property type="component" value="Chromosome"/>
</dbReference>
<evidence type="ECO:0000259" key="1">
    <source>
        <dbReference type="Pfam" id="PF00814"/>
    </source>
</evidence>
<proteinExistence type="predicted"/>
<dbReference type="InterPro" id="IPR000905">
    <property type="entry name" value="Gcp-like_dom"/>
</dbReference>
<accession>A0A1W6N137</accession>
<dbReference type="Gene3D" id="3.30.420.40">
    <property type="match status" value="2"/>
</dbReference>
<dbReference type="GO" id="GO:0016740">
    <property type="term" value="F:transferase activity"/>
    <property type="evidence" value="ECO:0007669"/>
    <property type="project" value="UniProtKB-KW"/>
</dbReference>
<evidence type="ECO:0000313" key="2">
    <source>
        <dbReference type="EMBL" id="ARN83545.1"/>
    </source>
</evidence>
<dbReference type="OrthoDB" id="9809995at2"/>
<keyword evidence="2" id="KW-0808">Transferase</keyword>
<gene>
    <name evidence="2" type="ORF">B1812_10190</name>
</gene>